<feature type="transmembrane region" description="Helical" evidence="6">
    <location>
        <begin position="303"/>
        <end position="324"/>
    </location>
</feature>
<keyword evidence="4 6" id="KW-1133">Transmembrane helix</keyword>
<feature type="transmembrane region" description="Helical" evidence="6">
    <location>
        <begin position="87"/>
        <end position="112"/>
    </location>
</feature>
<proteinExistence type="inferred from homology"/>
<keyword evidence="8" id="KW-1185">Reference proteome</keyword>
<evidence type="ECO:0000313" key="8">
    <source>
        <dbReference type="Proteomes" id="UP000324705"/>
    </source>
</evidence>
<feature type="transmembrane region" description="Helical" evidence="6">
    <location>
        <begin position="704"/>
        <end position="724"/>
    </location>
</feature>
<evidence type="ECO:0000256" key="5">
    <source>
        <dbReference type="ARBA" id="ARBA00023136"/>
    </source>
</evidence>
<feature type="transmembrane region" description="Helical" evidence="6">
    <location>
        <begin position="59"/>
        <end position="81"/>
    </location>
</feature>
<feature type="transmembrane region" description="Helical" evidence="6">
    <location>
        <begin position="426"/>
        <end position="446"/>
    </location>
</feature>
<evidence type="ECO:0000313" key="7">
    <source>
        <dbReference type="EMBL" id="VAH66493.1"/>
    </source>
</evidence>
<dbReference type="Gramene" id="TRITD3Av1G227790.3">
    <property type="protein sequence ID" value="TRITD3Av1G227790.3"/>
    <property type="gene ID" value="TRITD3Av1G227790"/>
</dbReference>
<dbReference type="SUPFAM" id="SSF103473">
    <property type="entry name" value="MFS general substrate transporter"/>
    <property type="match status" value="2"/>
</dbReference>
<accession>A0A9R0RUN2</accession>
<evidence type="ECO:0000256" key="6">
    <source>
        <dbReference type="SAM" id="Phobius"/>
    </source>
</evidence>
<protein>
    <submittedName>
        <fullName evidence="7">Uncharacterized protein</fullName>
    </submittedName>
</protein>
<evidence type="ECO:0000256" key="1">
    <source>
        <dbReference type="ARBA" id="ARBA00004141"/>
    </source>
</evidence>
<evidence type="ECO:0000256" key="4">
    <source>
        <dbReference type="ARBA" id="ARBA00022989"/>
    </source>
</evidence>
<feature type="transmembrane region" description="Helical" evidence="6">
    <location>
        <begin position="576"/>
        <end position="596"/>
    </location>
</feature>
<evidence type="ECO:0000256" key="3">
    <source>
        <dbReference type="ARBA" id="ARBA00022692"/>
    </source>
</evidence>
<keyword evidence="5 6" id="KW-0472">Membrane</keyword>
<evidence type="ECO:0000256" key="2">
    <source>
        <dbReference type="ARBA" id="ARBA00005982"/>
    </source>
</evidence>
<comment type="similarity">
    <text evidence="2">Belongs to the major facilitator superfamily. Proton-dependent oligopeptide transporter (POT/PTR) (TC 2.A.17) family.</text>
</comment>
<reference evidence="7 8" key="1">
    <citation type="submission" date="2017-09" db="EMBL/GenBank/DDBJ databases">
        <authorList>
            <consortium name="International Durum Wheat Genome Sequencing Consortium (IDWGSC)"/>
            <person name="Milanesi L."/>
        </authorList>
    </citation>
    <scope>NUCLEOTIDE SEQUENCE [LARGE SCALE GENOMIC DNA]</scope>
    <source>
        <strain evidence="8">cv. Svevo</strain>
    </source>
</reference>
<comment type="subcellular location">
    <subcellularLocation>
        <location evidence="1">Membrane</location>
        <topology evidence="1">Multi-pass membrane protein</topology>
    </subcellularLocation>
</comment>
<dbReference type="FunFam" id="1.20.1250.20:FF:000410">
    <property type="entry name" value="POT family protein"/>
    <property type="match status" value="1"/>
</dbReference>
<keyword evidence="3 6" id="KW-0812">Transmembrane</keyword>
<dbReference type="PANTHER" id="PTHR11654">
    <property type="entry name" value="OLIGOPEPTIDE TRANSPORTER-RELATED"/>
    <property type="match status" value="1"/>
</dbReference>
<feature type="transmembrane region" description="Helical" evidence="6">
    <location>
        <begin position="654"/>
        <end position="680"/>
    </location>
</feature>
<name>A0A9R0RUN2_TRITD</name>
<feature type="transmembrane region" description="Helical" evidence="6">
    <location>
        <begin position="398"/>
        <end position="420"/>
    </location>
</feature>
<dbReference type="Gene3D" id="1.20.1250.20">
    <property type="entry name" value="MFS general substrate transporter like domains"/>
    <property type="match status" value="3"/>
</dbReference>
<sequence>MVPPRQPQPAASPPRAAFFYATIYVVALAQGFHKPNAQALGADQFPRSSPDSIASRSSFFNWLHFSMSWGFIVAVVALSYVQDNVGWAAGFGVCWAMMLVSLSMFLLGTGTYRVTEQPRDRRALARLTKTLAATARTWTDMVFRRSDGAMDVVPPAALQSFVGLAIIASVPIYDRAFVPLARRVTKHPSGITMLQRIGAGMAIASVAMAVASPGMAVPMSLWWMVPQYVLLGLANVFTMVGLEEFFYDQVPDALRSVGLALCMSIMGVGNYASGMLVSAIDWATRRTGESWFSDNLNRAHLDYFYWVLAGVAALEVLSLGMLTVSSMLQTRQLRPADCHGTATTCSPPPSTSSSPAQLGFFYTALYLLALAQGFHKPCSEAMGADQFDSRAGASRSSYFNWFHFSISWGYAIAATAVTYVEENVGWTVGFAACWAIMVVYLVVFLLGKRTYRVERPVDGSSFGRLAEKFVFSRRDATIDTQRLLETNQDGFLVKLLPIWLSSLVFAACISQITTLFTKQGSTMDRRLGGATGLVVPPAALRRCISFTFIAMVPVYDRAIVPFVRRLTGHPGGITMLQRIGAGMVTACITMVVAALVEAKRLRVAKDAGLLDLPDVAVPMSLCWLVPQYVLIGLAEVFSYIGLEEFFYDQVPDALRSVGLALSLSIFGMGSYASGMLVWAIDWATTRGGGESWFSDNLNRAHLDYFYWILAGLGTLEVVVFLYFAKQYAYRDKPE</sequence>
<feature type="transmembrane region" description="Helical" evidence="6">
    <location>
        <begin position="491"/>
        <end position="513"/>
    </location>
</feature>
<feature type="transmembrane region" description="Helical" evidence="6">
    <location>
        <begin position="197"/>
        <end position="216"/>
    </location>
</feature>
<dbReference type="InterPro" id="IPR036259">
    <property type="entry name" value="MFS_trans_sf"/>
</dbReference>
<dbReference type="GO" id="GO:0022857">
    <property type="term" value="F:transmembrane transporter activity"/>
    <property type="evidence" value="ECO:0007669"/>
    <property type="project" value="InterPro"/>
</dbReference>
<dbReference type="Proteomes" id="UP000324705">
    <property type="component" value="Chromosome 3A"/>
</dbReference>
<dbReference type="Pfam" id="PF00854">
    <property type="entry name" value="PTR2"/>
    <property type="match status" value="4"/>
</dbReference>
<feature type="transmembrane region" description="Helical" evidence="6">
    <location>
        <begin position="259"/>
        <end position="283"/>
    </location>
</feature>
<dbReference type="AlphaFoldDB" id="A0A9R0RUN2"/>
<gene>
    <name evidence="7" type="ORF">TRITD_3Av1G227790</name>
</gene>
<dbReference type="InterPro" id="IPR000109">
    <property type="entry name" value="POT_fam"/>
</dbReference>
<dbReference type="EMBL" id="LT934115">
    <property type="protein sequence ID" value="VAH66493.1"/>
    <property type="molecule type" value="Genomic_DNA"/>
</dbReference>
<organism evidence="7 8">
    <name type="scientific">Triticum turgidum subsp. durum</name>
    <name type="common">Durum wheat</name>
    <name type="synonym">Triticum durum</name>
    <dbReference type="NCBI Taxonomy" id="4567"/>
    <lineage>
        <taxon>Eukaryota</taxon>
        <taxon>Viridiplantae</taxon>
        <taxon>Streptophyta</taxon>
        <taxon>Embryophyta</taxon>
        <taxon>Tracheophyta</taxon>
        <taxon>Spermatophyta</taxon>
        <taxon>Magnoliopsida</taxon>
        <taxon>Liliopsida</taxon>
        <taxon>Poales</taxon>
        <taxon>Poaceae</taxon>
        <taxon>BOP clade</taxon>
        <taxon>Pooideae</taxon>
        <taxon>Triticodae</taxon>
        <taxon>Triticeae</taxon>
        <taxon>Triticinae</taxon>
        <taxon>Triticum</taxon>
    </lineage>
</organism>
<feature type="transmembrane region" description="Helical" evidence="6">
    <location>
        <begin position="228"/>
        <end position="247"/>
    </location>
</feature>
<dbReference type="GO" id="GO:0016020">
    <property type="term" value="C:membrane"/>
    <property type="evidence" value="ECO:0007669"/>
    <property type="project" value="UniProtKB-SubCell"/>
</dbReference>